<evidence type="ECO:0000313" key="2">
    <source>
        <dbReference type="EMBL" id="OAB87310.1"/>
    </source>
</evidence>
<dbReference type="EMBL" id="LQZG01000003">
    <property type="protein sequence ID" value="OAB87310.1"/>
    <property type="molecule type" value="Genomic_DNA"/>
</dbReference>
<protein>
    <recommendedName>
        <fullName evidence="4">DUF456 family protein</fullName>
    </recommendedName>
</protein>
<feature type="transmembrane region" description="Helical" evidence="1">
    <location>
        <begin position="20"/>
        <end position="50"/>
    </location>
</feature>
<keyword evidence="1" id="KW-0812">Transmembrane</keyword>
<dbReference type="Pfam" id="PF04306">
    <property type="entry name" value="DUF456"/>
    <property type="match status" value="1"/>
</dbReference>
<gene>
    <name evidence="2" type="ORF">AWH69_10930</name>
</gene>
<dbReference type="InterPro" id="IPR007403">
    <property type="entry name" value="DUF456"/>
</dbReference>
<feature type="transmembrane region" description="Helical" evidence="1">
    <location>
        <begin position="144"/>
        <end position="168"/>
    </location>
</feature>
<dbReference type="STRING" id="262209.AWH69_10930"/>
<evidence type="ECO:0000313" key="3">
    <source>
        <dbReference type="Proteomes" id="UP000076976"/>
    </source>
</evidence>
<dbReference type="AlphaFoldDB" id="A0A176QCB8"/>
<keyword evidence="1" id="KW-1133">Transmembrane helix</keyword>
<dbReference type="Proteomes" id="UP000076976">
    <property type="component" value="Unassembled WGS sequence"/>
</dbReference>
<name>A0A176QCB8_9MICO</name>
<evidence type="ECO:0000256" key="1">
    <source>
        <dbReference type="SAM" id="Phobius"/>
    </source>
</evidence>
<feature type="transmembrane region" description="Helical" evidence="1">
    <location>
        <begin position="90"/>
        <end position="123"/>
    </location>
</feature>
<sequence length="172" mass="17740">MLDLAGVAPDATPAALWLLVPLFAVGVFGIVFPILPGLIVCLGTVLVWALEVGGTRAWATFGVAAAIYLLAVVLQITIPGRKMKAEGVGGATILLGLAAAVVGFFVVPVVGAPLFFVAGIYLVELSRYRDGQRAWAATRSALKGVLRSMGVELSAAMLIAITWGVGIVSHSV</sequence>
<reference evidence="2 3" key="1">
    <citation type="submission" date="2016-01" db="EMBL/GenBank/DDBJ databases">
        <title>Janibacter melonis strain CD11_4 genome sequencing and assembly.</title>
        <authorList>
            <person name="Nair G.R."/>
            <person name="Kaur G."/>
            <person name="Chander A.M."/>
            <person name="Mayilraj S."/>
        </authorList>
    </citation>
    <scope>NUCLEOTIDE SEQUENCE [LARGE SCALE GENOMIC DNA]</scope>
    <source>
        <strain evidence="2 3">CD11-4</strain>
    </source>
</reference>
<keyword evidence="3" id="KW-1185">Reference proteome</keyword>
<evidence type="ECO:0008006" key="4">
    <source>
        <dbReference type="Google" id="ProtNLM"/>
    </source>
</evidence>
<proteinExistence type="predicted"/>
<organism evidence="2 3">
    <name type="scientific">Janibacter melonis</name>
    <dbReference type="NCBI Taxonomy" id="262209"/>
    <lineage>
        <taxon>Bacteria</taxon>
        <taxon>Bacillati</taxon>
        <taxon>Actinomycetota</taxon>
        <taxon>Actinomycetes</taxon>
        <taxon>Micrococcales</taxon>
        <taxon>Intrasporangiaceae</taxon>
        <taxon>Janibacter</taxon>
    </lineage>
</organism>
<accession>A0A176QCB8</accession>
<feature type="transmembrane region" description="Helical" evidence="1">
    <location>
        <begin position="57"/>
        <end position="78"/>
    </location>
</feature>
<keyword evidence="1" id="KW-0472">Membrane</keyword>
<comment type="caution">
    <text evidence="2">The sequence shown here is derived from an EMBL/GenBank/DDBJ whole genome shotgun (WGS) entry which is preliminary data.</text>
</comment>